<dbReference type="GO" id="GO:0046527">
    <property type="term" value="F:glucosyltransferase activity"/>
    <property type="evidence" value="ECO:0007669"/>
    <property type="project" value="TreeGrafter"/>
</dbReference>
<evidence type="ECO:0000256" key="1">
    <source>
        <dbReference type="SAM" id="Phobius"/>
    </source>
</evidence>
<proteinExistence type="predicted"/>
<keyword evidence="1" id="KW-0812">Transmembrane</keyword>
<keyword evidence="3" id="KW-1185">Reference proteome</keyword>
<accession>A0A6J5X534</accession>
<feature type="transmembrane region" description="Helical" evidence="1">
    <location>
        <begin position="35"/>
        <end position="58"/>
    </location>
</feature>
<evidence type="ECO:0000313" key="2">
    <source>
        <dbReference type="EMBL" id="CAB4308939.1"/>
    </source>
</evidence>
<feature type="transmembrane region" description="Helical" evidence="1">
    <location>
        <begin position="6"/>
        <end position="23"/>
    </location>
</feature>
<dbReference type="OrthoDB" id="1181164at2759"/>
<feature type="transmembrane region" description="Helical" evidence="1">
    <location>
        <begin position="105"/>
        <end position="125"/>
    </location>
</feature>
<protein>
    <submittedName>
        <fullName evidence="2">Uncharacterized protein</fullName>
    </submittedName>
</protein>
<keyword evidence="1" id="KW-1133">Transmembrane helix</keyword>
<dbReference type="AlphaFoldDB" id="A0A6J5X534"/>
<dbReference type="PANTHER" id="PTHR12741:SF106">
    <property type="entry name" value="CALLOSE SYNTHASE 5"/>
    <property type="match status" value="1"/>
</dbReference>
<organism evidence="2 3">
    <name type="scientific">Prunus armeniaca</name>
    <name type="common">Apricot</name>
    <name type="synonym">Armeniaca vulgaris</name>
    <dbReference type="NCBI Taxonomy" id="36596"/>
    <lineage>
        <taxon>Eukaryota</taxon>
        <taxon>Viridiplantae</taxon>
        <taxon>Streptophyta</taxon>
        <taxon>Embryophyta</taxon>
        <taxon>Tracheophyta</taxon>
        <taxon>Spermatophyta</taxon>
        <taxon>Magnoliopsida</taxon>
        <taxon>eudicotyledons</taxon>
        <taxon>Gunneridae</taxon>
        <taxon>Pentapetalae</taxon>
        <taxon>rosids</taxon>
        <taxon>fabids</taxon>
        <taxon>Rosales</taxon>
        <taxon>Rosaceae</taxon>
        <taxon>Amygdaloideae</taxon>
        <taxon>Amygdaleae</taxon>
        <taxon>Prunus</taxon>
    </lineage>
</organism>
<keyword evidence="1" id="KW-0472">Membrane</keyword>
<dbReference type="Proteomes" id="UP000507245">
    <property type="component" value="Unassembled WGS sequence"/>
</dbReference>
<reference evidence="3" key="1">
    <citation type="journal article" date="2020" name="Genome Biol.">
        <title>Gamete binning: chromosome-level and haplotype-resolved genome assembly enabled by high-throughput single-cell sequencing of gamete genomes.</title>
        <authorList>
            <person name="Campoy J.A."/>
            <person name="Sun H."/>
            <person name="Goel M."/>
            <person name="Jiao W.-B."/>
            <person name="Folz-Donahue K."/>
            <person name="Wang N."/>
            <person name="Rubio M."/>
            <person name="Liu C."/>
            <person name="Kukat C."/>
            <person name="Ruiz D."/>
            <person name="Huettel B."/>
            <person name="Schneeberger K."/>
        </authorList>
    </citation>
    <scope>NUCLEOTIDE SEQUENCE [LARGE SCALE GENOMIC DNA]</scope>
    <source>
        <strain evidence="3">cv. Rojo Pasion</strain>
    </source>
</reference>
<name>A0A6J5X534_PRUAR</name>
<dbReference type="PANTHER" id="PTHR12741">
    <property type="entry name" value="LYST-INTERACTING PROTEIN LIP5 DOPAMINE RESPONSIVE PROTEIN DRG-1"/>
    <property type="match status" value="1"/>
</dbReference>
<dbReference type="GO" id="GO:0005886">
    <property type="term" value="C:plasma membrane"/>
    <property type="evidence" value="ECO:0007669"/>
    <property type="project" value="TreeGrafter"/>
</dbReference>
<gene>
    <name evidence="2" type="ORF">ORAREDHAP_LOCUS29310</name>
</gene>
<feature type="transmembrane region" description="Helical" evidence="1">
    <location>
        <begin position="64"/>
        <end position="84"/>
    </location>
</feature>
<dbReference type="EMBL" id="CAEKKB010000004">
    <property type="protein sequence ID" value="CAB4308939.1"/>
    <property type="molecule type" value="Genomic_DNA"/>
</dbReference>
<sequence length="158" mass="17704">MVYGLSWLVIVAVMIILKVVSLGRKRFSADFQLMFRLLKLFLFIGFVVTLGMLFSFLSLTVGDIFVSLLAFLPTGWALLLISQACKPMVKALGMWGSVKALARGYEYVMGLVIFTPVAVLAWFPFVSEFQTRLLFNQAFSRGLQIQRILAGGKKHKSN</sequence>
<evidence type="ECO:0000313" key="3">
    <source>
        <dbReference type="Proteomes" id="UP000507245"/>
    </source>
</evidence>